<dbReference type="Pfam" id="PF00106">
    <property type="entry name" value="adh_short"/>
    <property type="match status" value="1"/>
</dbReference>
<name>A0A164PFP0_9AGAM</name>
<dbReference type="EMBL" id="KV419434">
    <property type="protein sequence ID" value="KZS88681.1"/>
    <property type="molecule type" value="Genomic_DNA"/>
</dbReference>
<reference evidence="5 6" key="1">
    <citation type="journal article" date="2016" name="Mol. Biol. Evol.">
        <title>Comparative Genomics of Early-Diverging Mushroom-Forming Fungi Provides Insights into the Origins of Lignocellulose Decay Capabilities.</title>
        <authorList>
            <person name="Nagy L.G."/>
            <person name="Riley R."/>
            <person name="Tritt A."/>
            <person name="Adam C."/>
            <person name="Daum C."/>
            <person name="Floudas D."/>
            <person name="Sun H."/>
            <person name="Yadav J.S."/>
            <person name="Pangilinan J."/>
            <person name="Larsson K.H."/>
            <person name="Matsuura K."/>
            <person name="Barry K."/>
            <person name="Labutti K."/>
            <person name="Kuo R."/>
            <person name="Ohm R.A."/>
            <person name="Bhattacharya S.S."/>
            <person name="Shirouzu T."/>
            <person name="Yoshinaga Y."/>
            <person name="Martin F.M."/>
            <person name="Grigoriev I.V."/>
            <person name="Hibbett D.S."/>
        </authorList>
    </citation>
    <scope>NUCLEOTIDE SEQUENCE [LARGE SCALE GENOMIC DNA]</scope>
    <source>
        <strain evidence="5 6">HHB9708</strain>
    </source>
</reference>
<dbReference type="InterPro" id="IPR036291">
    <property type="entry name" value="NAD(P)-bd_dom_sf"/>
</dbReference>
<dbReference type="PROSITE" id="PS00061">
    <property type="entry name" value="ADH_SHORT"/>
    <property type="match status" value="1"/>
</dbReference>
<dbReference type="InterPro" id="IPR002347">
    <property type="entry name" value="SDR_fam"/>
</dbReference>
<sequence length="294" mass="30833">MATSTSSFNPDSLFNVKGLVAVVTGGGTGIGLMLTRALESNGATVYIVGRRLEVLEKAAKENTTVGKIIPLQGDITSKTDLLRIVSTIKSQTGYINLLVNNSGTLGPQYKSLPKATAGSGKSIEELQELLWNNGSAEQFTDVLHVNVTGIWFSTVAFLGLLDAGNKPGNALEGTTSQVVTVSSIAAFRRDKTPFSAAYSASKAAATHLGKILATLLADYDIRSNIIAPGIYPTEMTTGMIPEVVPPVAVPLRRAGHPDDVAGLILYLGSRAAAYTNGTVFLTDGGRLGLFPSTY</sequence>
<dbReference type="GO" id="GO:0016491">
    <property type="term" value="F:oxidoreductase activity"/>
    <property type="evidence" value="ECO:0007669"/>
    <property type="project" value="UniProtKB-KW"/>
</dbReference>
<evidence type="ECO:0000313" key="6">
    <source>
        <dbReference type="Proteomes" id="UP000076722"/>
    </source>
</evidence>
<dbReference type="Proteomes" id="UP000076722">
    <property type="component" value="Unassembled WGS sequence"/>
</dbReference>
<evidence type="ECO:0000256" key="4">
    <source>
        <dbReference type="RuleBase" id="RU000363"/>
    </source>
</evidence>
<keyword evidence="3" id="KW-0560">Oxidoreductase</keyword>
<dbReference type="SUPFAM" id="SSF51735">
    <property type="entry name" value="NAD(P)-binding Rossmann-fold domains"/>
    <property type="match status" value="1"/>
</dbReference>
<dbReference type="InterPro" id="IPR052178">
    <property type="entry name" value="Sec_Metab_Biosynth_SDR"/>
</dbReference>
<evidence type="ECO:0000256" key="3">
    <source>
        <dbReference type="ARBA" id="ARBA00023002"/>
    </source>
</evidence>
<comment type="similarity">
    <text evidence="1 4">Belongs to the short-chain dehydrogenases/reductases (SDR) family.</text>
</comment>
<dbReference type="PANTHER" id="PTHR43618">
    <property type="entry name" value="7-ALPHA-HYDROXYSTEROID DEHYDROGENASE"/>
    <property type="match status" value="1"/>
</dbReference>
<dbReference type="PANTHER" id="PTHR43618:SF18">
    <property type="entry name" value="SHORT CHAIN DEHYDROGENASE_REDUCTASE FAMILY (AFU_ORTHOLOGUE AFUA_5G12480)"/>
    <property type="match status" value="1"/>
</dbReference>
<dbReference type="STRING" id="1314777.A0A164PFP0"/>
<organism evidence="5 6">
    <name type="scientific">Sistotremastrum niveocremeum HHB9708</name>
    <dbReference type="NCBI Taxonomy" id="1314777"/>
    <lineage>
        <taxon>Eukaryota</taxon>
        <taxon>Fungi</taxon>
        <taxon>Dikarya</taxon>
        <taxon>Basidiomycota</taxon>
        <taxon>Agaricomycotina</taxon>
        <taxon>Agaricomycetes</taxon>
        <taxon>Sistotremastrales</taxon>
        <taxon>Sistotremastraceae</taxon>
        <taxon>Sertulicium</taxon>
        <taxon>Sertulicium niveocremeum</taxon>
    </lineage>
</organism>
<proteinExistence type="inferred from homology"/>
<dbReference type="InterPro" id="IPR020904">
    <property type="entry name" value="Sc_DH/Rdtase_CS"/>
</dbReference>
<accession>A0A164PFP0</accession>
<evidence type="ECO:0000256" key="2">
    <source>
        <dbReference type="ARBA" id="ARBA00022857"/>
    </source>
</evidence>
<dbReference type="PRINTS" id="PR00080">
    <property type="entry name" value="SDRFAMILY"/>
</dbReference>
<evidence type="ECO:0000256" key="1">
    <source>
        <dbReference type="ARBA" id="ARBA00006484"/>
    </source>
</evidence>
<keyword evidence="6" id="KW-1185">Reference proteome</keyword>
<evidence type="ECO:0000313" key="5">
    <source>
        <dbReference type="EMBL" id="KZS88681.1"/>
    </source>
</evidence>
<dbReference type="OrthoDB" id="2962696at2759"/>
<dbReference type="Gene3D" id="3.40.50.720">
    <property type="entry name" value="NAD(P)-binding Rossmann-like Domain"/>
    <property type="match status" value="1"/>
</dbReference>
<dbReference type="AlphaFoldDB" id="A0A164PFP0"/>
<dbReference type="PRINTS" id="PR00081">
    <property type="entry name" value="GDHRDH"/>
</dbReference>
<protein>
    <submittedName>
        <fullName evidence="5">NAD-binding protein</fullName>
    </submittedName>
</protein>
<keyword evidence="2" id="KW-0521">NADP</keyword>
<gene>
    <name evidence="5" type="ORF">SISNIDRAFT_255747</name>
</gene>